<protein>
    <submittedName>
        <fullName evidence="1">Uncharacterized protein</fullName>
    </submittedName>
</protein>
<dbReference type="Proteomes" id="UP000809273">
    <property type="component" value="Unassembled WGS sequence"/>
</dbReference>
<comment type="caution">
    <text evidence="1">The sequence shown here is derived from an EMBL/GenBank/DDBJ whole genome shotgun (WGS) entry which is preliminary data.</text>
</comment>
<reference evidence="1" key="2">
    <citation type="submission" date="2021-01" db="EMBL/GenBank/DDBJ databases">
        <authorList>
            <person name="Hahn C.R."/>
            <person name="Youssef N.H."/>
            <person name="Elshahed M."/>
        </authorList>
    </citation>
    <scope>NUCLEOTIDE SEQUENCE</scope>
    <source>
        <strain evidence="1">Zod_Metabat.24</strain>
    </source>
</reference>
<gene>
    <name evidence="1" type="ORF">JW984_15085</name>
</gene>
<name>A0A9D8PPR9_9DELT</name>
<proteinExistence type="predicted"/>
<evidence type="ECO:0000313" key="2">
    <source>
        <dbReference type="Proteomes" id="UP000809273"/>
    </source>
</evidence>
<reference evidence="1" key="1">
    <citation type="journal article" date="2021" name="Environ. Microbiol.">
        <title>Genomic characterization of three novel Desulfobacterota classes expand the metabolic and phylogenetic diversity of the phylum.</title>
        <authorList>
            <person name="Murphy C.L."/>
            <person name="Biggerstaff J."/>
            <person name="Eichhorn A."/>
            <person name="Ewing E."/>
            <person name="Shahan R."/>
            <person name="Soriano D."/>
            <person name="Stewart S."/>
            <person name="VanMol K."/>
            <person name="Walker R."/>
            <person name="Walters P."/>
            <person name="Elshahed M.S."/>
            <person name="Youssef N.H."/>
        </authorList>
    </citation>
    <scope>NUCLEOTIDE SEQUENCE</scope>
    <source>
        <strain evidence="1">Zod_Metabat.24</strain>
    </source>
</reference>
<dbReference type="AlphaFoldDB" id="A0A9D8PPR9"/>
<accession>A0A9D8PPR9</accession>
<evidence type="ECO:0000313" key="1">
    <source>
        <dbReference type="EMBL" id="MBN1574519.1"/>
    </source>
</evidence>
<dbReference type="EMBL" id="JAFGIX010000082">
    <property type="protein sequence ID" value="MBN1574519.1"/>
    <property type="molecule type" value="Genomic_DNA"/>
</dbReference>
<organism evidence="1 2">
    <name type="scientific">Candidatus Zymogenus saltonus</name>
    <dbReference type="NCBI Taxonomy" id="2844893"/>
    <lineage>
        <taxon>Bacteria</taxon>
        <taxon>Deltaproteobacteria</taxon>
        <taxon>Candidatus Zymogenia</taxon>
        <taxon>Candidatus Zymogeniales</taxon>
        <taxon>Candidatus Zymogenaceae</taxon>
        <taxon>Candidatus Zymogenus</taxon>
    </lineage>
</organism>
<sequence>MNKARKVFAETIWEFLGFDKSLMPFYEIVVRKYNDVMEVLRADDTSIWNHHYTGYDQETIAAIFDMSLAEVDHSIMATTQRIKEALTT</sequence>